<dbReference type="AlphaFoldDB" id="A0AAV0B6V1"/>
<feature type="region of interest" description="Disordered" evidence="1">
    <location>
        <begin position="151"/>
        <end position="192"/>
    </location>
</feature>
<evidence type="ECO:0000313" key="2">
    <source>
        <dbReference type="EMBL" id="CAH7681007.1"/>
    </source>
</evidence>
<accession>A0AAV0B6V1</accession>
<gene>
    <name evidence="2" type="ORF">PPACK8108_LOCUS13548</name>
</gene>
<feature type="compositionally biased region" description="Basic and acidic residues" evidence="1">
    <location>
        <begin position="45"/>
        <end position="61"/>
    </location>
</feature>
<reference evidence="2" key="1">
    <citation type="submission" date="2022-06" db="EMBL/GenBank/DDBJ databases">
        <authorList>
            <consortium name="SYNGENTA / RWTH Aachen University"/>
        </authorList>
    </citation>
    <scope>NUCLEOTIDE SEQUENCE</scope>
</reference>
<comment type="caution">
    <text evidence="2">The sequence shown here is derived from an EMBL/GenBank/DDBJ whole genome shotgun (WGS) entry which is preliminary data.</text>
</comment>
<sequence>MVKIWMRLNADRVQELETDPIQGLDGLIRRKEKTLTPQNAVANTKRTEKIERSARDENKDEMMDEYEEDGDGDDKPVGVIRSTLAGYGYGRRRLEMRLQAQLDESWHSQGTAYGGHGPGYHMRMGDRARLWELERILRQYKEGFKGLEQDKDSTRITGQKSRGYRIKGAENSVGSIGVKKSPIKARKEDQEE</sequence>
<keyword evidence="3" id="KW-1185">Reference proteome</keyword>
<dbReference type="Proteomes" id="UP001153365">
    <property type="component" value="Unassembled WGS sequence"/>
</dbReference>
<evidence type="ECO:0000256" key="1">
    <source>
        <dbReference type="SAM" id="MobiDB-lite"/>
    </source>
</evidence>
<evidence type="ECO:0000313" key="3">
    <source>
        <dbReference type="Proteomes" id="UP001153365"/>
    </source>
</evidence>
<proteinExistence type="predicted"/>
<organism evidence="2 3">
    <name type="scientific">Phakopsora pachyrhizi</name>
    <name type="common">Asian soybean rust disease fungus</name>
    <dbReference type="NCBI Taxonomy" id="170000"/>
    <lineage>
        <taxon>Eukaryota</taxon>
        <taxon>Fungi</taxon>
        <taxon>Dikarya</taxon>
        <taxon>Basidiomycota</taxon>
        <taxon>Pucciniomycotina</taxon>
        <taxon>Pucciniomycetes</taxon>
        <taxon>Pucciniales</taxon>
        <taxon>Phakopsoraceae</taxon>
        <taxon>Phakopsora</taxon>
    </lineage>
</organism>
<protein>
    <submittedName>
        <fullName evidence="2">Uncharacterized protein</fullName>
    </submittedName>
</protein>
<feature type="compositionally biased region" description="Acidic residues" evidence="1">
    <location>
        <begin position="62"/>
        <end position="72"/>
    </location>
</feature>
<name>A0AAV0B6V1_PHAPC</name>
<dbReference type="EMBL" id="CALTRL010003370">
    <property type="protein sequence ID" value="CAH7681007.1"/>
    <property type="molecule type" value="Genomic_DNA"/>
</dbReference>
<feature type="region of interest" description="Disordered" evidence="1">
    <location>
        <begin position="37"/>
        <end position="77"/>
    </location>
</feature>